<sequence>MSRWIVNIIKSHILIGGLTIMSAAFSGVVLTGTRVIFPDGQNEKTIYLQNKDQYPNLVQIWLDEGDEDSTLEKSKAPFIVSPQIFRINPNTGQTVRLIFTGEENVSKDVESLFYLNFSEFPALKKQDSDSSRLMIVFKNRVKVFYRPKNLKGSTADAYKKVQFTLENDGTKKQLNIQNSSEYYVNIKELSLIAGNSEIVVKKNDLIAPKAKVNWVINNNTHSLKDSKIKLTLVNDYGALVVHEIPLNK</sequence>
<protein>
    <submittedName>
        <fullName evidence="9">Putative fimbrial chaperone YadV</fullName>
    </submittedName>
</protein>
<dbReference type="Proteomes" id="UP000490535">
    <property type="component" value="Unassembled WGS sequence"/>
</dbReference>
<accession>A0A833PH67</accession>
<evidence type="ECO:0000259" key="7">
    <source>
        <dbReference type="Pfam" id="PF00345"/>
    </source>
</evidence>
<dbReference type="GO" id="GO:0071555">
    <property type="term" value="P:cell wall organization"/>
    <property type="evidence" value="ECO:0007669"/>
    <property type="project" value="InterPro"/>
</dbReference>
<feature type="transmembrane region" description="Helical" evidence="6">
    <location>
        <begin position="12"/>
        <end position="37"/>
    </location>
</feature>
<keyword evidence="6" id="KW-0812">Transmembrane</keyword>
<dbReference type="InterPro" id="IPR016147">
    <property type="entry name" value="Pili_assmbl_chaperone_N"/>
</dbReference>
<proteinExistence type="inferred from homology"/>
<evidence type="ECO:0000256" key="4">
    <source>
        <dbReference type="ARBA" id="ARBA00022764"/>
    </source>
</evidence>
<dbReference type="SUPFAM" id="SSF49584">
    <property type="entry name" value="Periplasmic chaperone C-domain"/>
    <property type="match status" value="1"/>
</dbReference>
<dbReference type="GO" id="GO:0030288">
    <property type="term" value="C:outer membrane-bounded periplasmic space"/>
    <property type="evidence" value="ECO:0007669"/>
    <property type="project" value="InterPro"/>
</dbReference>
<keyword evidence="4" id="KW-0574">Periplasm</keyword>
<evidence type="ECO:0000256" key="1">
    <source>
        <dbReference type="ARBA" id="ARBA00004418"/>
    </source>
</evidence>
<evidence type="ECO:0000256" key="2">
    <source>
        <dbReference type="ARBA" id="ARBA00007399"/>
    </source>
</evidence>
<feature type="domain" description="Pili assembly chaperone N-terminal" evidence="7">
    <location>
        <begin position="27"/>
        <end position="150"/>
    </location>
</feature>
<dbReference type="Gene3D" id="2.60.40.10">
    <property type="entry name" value="Immunoglobulins"/>
    <property type="match status" value="2"/>
</dbReference>
<dbReference type="Pfam" id="PF00345">
    <property type="entry name" value="PapD_N"/>
    <property type="match status" value="1"/>
</dbReference>
<dbReference type="InterPro" id="IPR001829">
    <property type="entry name" value="Pili_assmbl_chaperone_bac"/>
</dbReference>
<evidence type="ECO:0000256" key="5">
    <source>
        <dbReference type="ARBA" id="ARBA00023186"/>
    </source>
</evidence>
<comment type="subcellular location">
    <subcellularLocation>
        <location evidence="1">Periplasm</location>
    </subcellularLocation>
</comment>
<comment type="similarity">
    <text evidence="2">Belongs to the periplasmic pilus chaperone family.</text>
</comment>
<evidence type="ECO:0000313" key="9">
    <source>
        <dbReference type="EMBL" id="KAF1027448.1"/>
    </source>
</evidence>
<evidence type="ECO:0000256" key="6">
    <source>
        <dbReference type="SAM" id="Phobius"/>
    </source>
</evidence>
<keyword evidence="6" id="KW-1133">Transmembrane helix</keyword>
<dbReference type="InterPro" id="IPR016148">
    <property type="entry name" value="Pili_assmbl_chaperone_C"/>
</dbReference>
<comment type="caution">
    <text evidence="9">The sequence shown here is derived from an EMBL/GenBank/DDBJ whole genome shotgun (WGS) entry which is preliminary data.</text>
</comment>
<dbReference type="EMBL" id="WNDP01000010">
    <property type="protein sequence ID" value="KAF1027448.1"/>
    <property type="molecule type" value="Genomic_DNA"/>
</dbReference>
<keyword evidence="6" id="KW-0472">Membrane</keyword>
<dbReference type="PRINTS" id="PR00969">
    <property type="entry name" value="CHAPERONPILI"/>
</dbReference>
<dbReference type="InterPro" id="IPR036316">
    <property type="entry name" value="Pili_assmbl_chap_C_dom_sf"/>
</dbReference>
<evidence type="ECO:0000313" key="10">
    <source>
        <dbReference type="Proteomes" id="UP000490535"/>
    </source>
</evidence>
<evidence type="ECO:0000256" key="3">
    <source>
        <dbReference type="ARBA" id="ARBA00022729"/>
    </source>
</evidence>
<dbReference type="Pfam" id="PF02753">
    <property type="entry name" value="PapD_C"/>
    <property type="match status" value="1"/>
</dbReference>
<reference evidence="10" key="1">
    <citation type="journal article" date="2020" name="MBio">
        <title>Horizontal gene transfer to a defensive symbiont with a reduced genome amongst a multipartite beetle microbiome.</title>
        <authorList>
            <person name="Waterworth S.C."/>
            <person name="Florez L.V."/>
            <person name="Rees E.R."/>
            <person name="Hertweck C."/>
            <person name="Kaltenpoth M."/>
            <person name="Kwan J.C."/>
        </authorList>
    </citation>
    <scope>NUCLEOTIDE SEQUENCE [LARGE SCALE GENOMIC DNA]</scope>
</reference>
<dbReference type="PANTHER" id="PTHR30251">
    <property type="entry name" value="PILUS ASSEMBLY CHAPERONE"/>
    <property type="match status" value="1"/>
</dbReference>
<dbReference type="InterPro" id="IPR050643">
    <property type="entry name" value="Periplasmic_pilus_chap"/>
</dbReference>
<feature type="domain" description="Pili assembly chaperone C-terminal" evidence="8">
    <location>
        <begin position="176"/>
        <end position="239"/>
    </location>
</feature>
<name>A0A833PH67_ACIBZ</name>
<keyword evidence="5" id="KW-0143">Chaperone</keyword>
<dbReference type="PANTHER" id="PTHR30251:SF25">
    <property type="entry name" value="FIMBRIAE CHAPARONE"/>
    <property type="match status" value="1"/>
</dbReference>
<organism evidence="9 10">
    <name type="scientific">Acinetobacter bereziniae</name>
    <name type="common">Acinetobacter genomosp. 10</name>
    <dbReference type="NCBI Taxonomy" id="106648"/>
    <lineage>
        <taxon>Bacteria</taxon>
        <taxon>Pseudomonadati</taxon>
        <taxon>Pseudomonadota</taxon>
        <taxon>Gammaproteobacteria</taxon>
        <taxon>Moraxellales</taxon>
        <taxon>Moraxellaceae</taxon>
        <taxon>Acinetobacter</taxon>
    </lineage>
</organism>
<gene>
    <name evidence="9" type="primary">yadV_3</name>
    <name evidence="9" type="ORF">GAK29_00693</name>
</gene>
<keyword evidence="3" id="KW-0732">Signal</keyword>
<evidence type="ECO:0000259" key="8">
    <source>
        <dbReference type="Pfam" id="PF02753"/>
    </source>
</evidence>
<dbReference type="InterPro" id="IPR008962">
    <property type="entry name" value="PapD-like_sf"/>
</dbReference>
<dbReference type="SUPFAM" id="SSF49354">
    <property type="entry name" value="PapD-like"/>
    <property type="match status" value="1"/>
</dbReference>
<dbReference type="InterPro" id="IPR013783">
    <property type="entry name" value="Ig-like_fold"/>
</dbReference>
<dbReference type="AlphaFoldDB" id="A0A833PH67"/>